<proteinExistence type="predicted"/>
<dbReference type="EMBL" id="JBIEIL010000003">
    <property type="protein sequence ID" value="MFG6204022.1"/>
    <property type="molecule type" value="Genomic_DNA"/>
</dbReference>
<accession>A0ABW7D7H5</accession>
<evidence type="ECO:0000313" key="1">
    <source>
        <dbReference type="EMBL" id="MFG6204022.1"/>
    </source>
</evidence>
<sequence>MQLTEVIRGLSPRKPGKLIDEGRLRKVHQLKAEGLSQKQITEKFGFSKQAAHDLWHRKLDVWDSSPPVEQGVSAW</sequence>
<gene>
    <name evidence="1" type="ORF">ACGSLL_06590</name>
</gene>
<dbReference type="Proteomes" id="UP001605918">
    <property type="component" value="Unassembled WGS sequence"/>
</dbReference>
<reference evidence="1 2" key="1">
    <citation type="submission" date="2024-10" db="EMBL/GenBank/DDBJ databases">
        <title>Whole genome of Pseudomonas sp Strain RB5.</title>
        <authorList>
            <person name="Selami N."/>
        </authorList>
    </citation>
    <scope>NUCLEOTIDE SEQUENCE [LARGE SCALE GENOMIC DNA]</scope>
    <source>
        <strain evidence="1 2">RB5</strain>
    </source>
</reference>
<name>A0ABW7D7H5_9PSED</name>
<evidence type="ECO:0008006" key="3">
    <source>
        <dbReference type="Google" id="ProtNLM"/>
    </source>
</evidence>
<dbReference type="RefSeq" id="WP_394504259.1">
    <property type="nucleotide sequence ID" value="NZ_JBIEIL010000003.1"/>
</dbReference>
<keyword evidence="2" id="KW-1185">Reference proteome</keyword>
<comment type="caution">
    <text evidence="1">The sequence shown here is derived from an EMBL/GenBank/DDBJ whole genome shotgun (WGS) entry which is preliminary data.</text>
</comment>
<organism evidence="1 2">
    <name type="scientific">Pseudomonas retamae</name>
    <dbReference type="NCBI Taxonomy" id="702110"/>
    <lineage>
        <taxon>Bacteria</taxon>
        <taxon>Pseudomonadati</taxon>
        <taxon>Pseudomonadota</taxon>
        <taxon>Gammaproteobacteria</taxon>
        <taxon>Pseudomonadales</taxon>
        <taxon>Pseudomonadaceae</taxon>
        <taxon>Pseudomonas</taxon>
    </lineage>
</organism>
<protein>
    <recommendedName>
        <fullName evidence="3">Helix-turn-helix domain-containing protein</fullName>
    </recommendedName>
</protein>
<evidence type="ECO:0000313" key="2">
    <source>
        <dbReference type="Proteomes" id="UP001605918"/>
    </source>
</evidence>